<dbReference type="AlphaFoldDB" id="A0AAW4Y955"/>
<dbReference type="SUPFAM" id="SSF53383">
    <property type="entry name" value="PLP-dependent transferases"/>
    <property type="match status" value="1"/>
</dbReference>
<dbReference type="Proteomes" id="UP001200271">
    <property type="component" value="Unassembled WGS sequence"/>
</dbReference>
<keyword evidence="1" id="KW-0808">Transferase</keyword>
<protein>
    <submittedName>
        <fullName evidence="1">DegT/DnrJ/EryC1/StrS aminotransferase</fullName>
    </submittedName>
</protein>
<dbReference type="RefSeq" id="WP_000183177.1">
    <property type="nucleotide sequence ID" value="NZ_AP024203.1"/>
</dbReference>
<reference evidence="1" key="2">
    <citation type="submission" date="2023-08" db="EMBL/GenBank/DDBJ databases">
        <authorList>
            <person name="Zhao H."/>
            <person name="Wang X."/>
        </authorList>
    </citation>
    <scope>NUCLEOTIDE SEQUENCE</scope>
    <source>
        <strain evidence="1">NC-4</strain>
    </source>
</reference>
<gene>
    <name evidence="1" type="ORF">LB359_12570</name>
</gene>
<dbReference type="InterPro" id="IPR015424">
    <property type="entry name" value="PyrdxlP-dep_Trfase"/>
</dbReference>
<proteinExistence type="predicted"/>
<name>A0AAW4Y955_STAAU</name>
<sequence length="203" mass="22909">MTNLKNDYYNLSFILSRVLNTGTIMSIEKNEKELPGLENKVKKLTKKKYASTFNSYTGALHAAAISYSSGFGDALNIANTTDKETKFLKWLGIKISNTPEYLERLHLNFENLNDIISPKIQDYETFILDFTGLGFGPAAVIITDNKIVYEKAEKLKIFGSYDLRTMWTQERDASSIEPAIQFNYRLSPLVAACLKLSLIKGVN</sequence>
<accession>A0AAW4Y955</accession>
<dbReference type="GO" id="GO:0008483">
    <property type="term" value="F:transaminase activity"/>
    <property type="evidence" value="ECO:0007669"/>
    <property type="project" value="UniProtKB-KW"/>
</dbReference>
<comment type="caution">
    <text evidence="1">The sequence shown here is derived from an EMBL/GenBank/DDBJ whole genome shotgun (WGS) entry which is preliminary data.</text>
</comment>
<reference evidence="1" key="1">
    <citation type="journal article" date="2021" name="Front Med (Lausanne)">
        <title>The Prevalence and Determinants of Fusidic Acid Resistance Among Methicillin-Resistant Staphylococcus aureus Clinical Isolates in China.</title>
        <authorList>
            <person name="Zhao H."/>
            <person name="Wang X."/>
            <person name="Wang B."/>
            <person name="Xu Y."/>
            <person name="Rao L."/>
            <person name="Wan B."/>
            <person name="Guo Y."/>
            <person name="Wu X."/>
            <person name="Yu J."/>
            <person name="Chen L."/>
            <person name="Li M."/>
            <person name="Yu F."/>
        </authorList>
    </citation>
    <scope>NUCLEOTIDE SEQUENCE</scope>
    <source>
        <strain evidence="1">NC-4</strain>
    </source>
</reference>
<organism evidence="1 2">
    <name type="scientific">Staphylococcus aureus</name>
    <dbReference type="NCBI Taxonomy" id="1280"/>
    <lineage>
        <taxon>Bacteria</taxon>
        <taxon>Bacillati</taxon>
        <taxon>Bacillota</taxon>
        <taxon>Bacilli</taxon>
        <taxon>Bacillales</taxon>
        <taxon>Staphylococcaceae</taxon>
        <taxon>Staphylococcus</taxon>
    </lineage>
</organism>
<dbReference type="EMBL" id="JAIUEN010000116">
    <property type="protein sequence ID" value="MCE3363153.1"/>
    <property type="molecule type" value="Genomic_DNA"/>
</dbReference>
<evidence type="ECO:0000313" key="1">
    <source>
        <dbReference type="EMBL" id="MCE3363153.1"/>
    </source>
</evidence>
<evidence type="ECO:0000313" key="2">
    <source>
        <dbReference type="Proteomes" id="UP001200271"/>
    </source>
</evidence>
<keyword evidence="1" id="KW-0032">Aminotransferase</keyword>